<dbReference type="HAMAP" id="MF_01331_B">
    <property type="entry name" value="Ribosomal_uL22_B"/>
    <property type="match status" value="1"/>
</dbReference>
<evidence type="ECO:0000256" key="4">
    <source>
        <dbReference type="ARBA" id="ARBA00022980"/>
    </source>
</evidence>
<dbReference type="InterPro" id="IPR005727">
    <property type="entry name" value="Ribosomal_uL22_bac/chlpt-type"/>
</dbReference>
<keyword evidence="5 7" id="KW-0687">Ribonucleoprotein</keyword>
<dbReference type="PANTHER" id="PTHR13501">
    <property type="entry name" value="CHLOROPLAST 50S RIBOSOMAL PROTEIN L22-RELATED"/>
    <property type="match status" value="1"/>
</dbReference>
<evidence type="ECO:0000256" key="9">
    <source>
        <dbReference type="RuleBase" id="RU004006"/>
    </source>
</evidence>
<dbReference type="Pfam" id="PF00237">
    <property type="entry name" value="Ribosomal_L22"/>
    <property type="match status" value="1"/>
</dbReference>
<dbReference type="GO" id="GO:0019843">
    <property type="term" value="F:rRNA binding"/>
    <property type="evidence" value="ECO:0007669"/>
    <property type="project" value="UniProtKB-UniRule"/>
</dbReference>
<evidence type="ECO:0000256" key="6">
    <source>
        <dbReference type="ARBA" id="ARBA00035207"/>
    </source>
</evidence>
<reference evidence="12" key="1">
    <citation type="submission" date="2019-01" db="EMBL/GenBank/DDBJ databases">
        <title>Genomic signatures and co-occurrence patterns of the ultra-small Saccharimodia (Patescibacteria phylum) suggest a symbiotic lifestyle.</title>
        <authorList>
            <person name="Lemos L."/>
            <person name="Medeiros J."/>
            <person name="Andreote F."/>
            <person name="Fernandes G."/>
            <person name="Varani A."/>
            <person name="Oliveira G."/>
            <person name="Pylro V."/>
        </authorList>
    </citation>
    <scope>NUCLEOTIDE SEQUENCE [LARGE SCALE GENOMIC DNA]</scope>
    <source>
        <strain evidence="12">AMD02</strain>
    </source>
</reference>
<comment type="caution">
    <text evidence="12">The sequence shown here is derived from an EMBL/GenBank/DDBJ whole genome shotgun (WGS) entry which is preliminary data.</text>
</comment>
<dbReference type="CDD" id="cd00336">
    <property type="entry name" value="Ribosomal_L22"/>
    <property type="match status" value="1"/>
</dbReference>
<feature type="region of interest" description="Disordered" evidence="11">
    <location>
        <begin position="130"/>
        <end position="151"/>
    </location>
</feature>
<proteinExistence type="inferred from homology"/>
<dbReference type="InterPro" id="IPR047867">
    <property type="entry name" value="Ribosomal_uL22_bac/org-type"/>
</dbReference>
<protein>
    <recommendedName>
        <fullName evidence="6 7">Large ribosomal subunit protein uL22</fullName>
    </recommendedName>
</protein>
<dbReference type="PANTHER" id="PTHR13501:SF8">
    <property type="entry name" value="LARGE RIBOSOMAL SUBUNIT PROTEIN UL22M"/>
    <property type="match status" value="1"/>
</dbReference>
<comment type="similarity">
    <text evidence="1 7 8">Belongs to the universal ribosomal protein uL22 family.</text>
</comment>
<dbReference type="InterPro" id="IPR001063">
    <property type="entry name" value="Ribosomal_uL22"/>
</dbReference>
<evidence type="ECO:0000256" key="1">
    <source>
        <dbReference type="ARBA" id="ARBA00009451"/>
    </source>
</evidence>
<evidence type="ECO:0000256" key="8">
    <source>
        <dbReference type="RuleBase" id="RU004005"/>
    </source>
</evidence>
<evidence type="ECO:0000256" key="7">
    <source>
        <dbReference type="HAMAP-Rule" id="MF_01331"/>
    </source>
</evidence>
<gene>
    <name evidence="7" type="primary">rplV</name>
    <name evidence="12" type="ORF">EOT05_03555</name>
</gene>
<dbReference type="Gene3D" id="3.90.470.10">
    <property type="entry name" value="Ribosomal protein L22/L17"/>
    <property type="match status" value="1"/>
</dbReference>
<dbReference type="GO" id="GO:0022625">
    <property type="term" value="C:cytosolic large ribosomal subunit"/>
    <property type="evidence" value="ECO:0007669"/>
    <property type="project" value="TreeGrafter"/>
</dbReference>
<evidence type="ECO:0000313" key="12">
    <source>
        <dbReference type="EMBL" id="RWZ78796.1"/>
    </source>
</evidence>
<name>A0A4Q0AIC5_9BACT</name>
<keyword evidence="4 7" id="KW-0689">Ribosomal protein</keyword>
<evidence type="ECO:0000256" key="2">
    <source>
        <dbReference type="ARBA" id="ARBA00022730"/>
    </source>
</evidence>
<evidence type="ECO:0000256" key="5">
    <source>
        <dbReference type="ARBA" id="ARBA00023274"/>
    </source>
</evidence>
<dbReference type="AlphaFoldDB" id="A0A4Q0AIC5"/>
<keyword evidence="13" id="KW-1185">Reference proteome</keyword>
<comment type="function">
    <text evidence="7">The globular domain of the protein is located near the polypeptide exit tunnel on the outside of the subunit, while an extended beta-hairpin is found that lines the wall of the exit tunnel in the center of the 70S ribosome.</text>
</comment>
<organism evidence="12 13">
    <name type="scientific">Candidatus Microsaccharimonas sossegonensis</name>
    <dbReference type="NCBI Taxonomy" id="2506948"/>
    <lineage>
        <taxon>Bacteria</taxon>
        <taxon>Candidatus Saccharimonadota</taxon>
        <taxon>Candidatus Saccharimonadia</taxon>
        <taxon>Candidatus Saccharimonadales</taxon>
        <taxon>Candidatus Saccharimonadaceae</taxon>
        <taxon>Candidatus Microsaccharimonas</taxon>
    </lineage>
</organism>
<evidence type="ECO:0000256" key="10">
    <source>
        <dbReference type="RuleBase" id="RU004008"/>
    </source>
</evidence>
<dbReference type="EMBL" id="SCKX01000001">
    <property type="protein sequence ID" value="RWZ78796.1"/>
    <property type="molecule type" value="Genomic_DNA"/>
</dbReference>
<evidence type="ECO:0000313" key="13">
    <source>
        <dbReference type="Proteomes" id="UP000289257"/>
    </source>
</evidence>
<evidence type="ECO:0000256" key="3">
    <source>
        <dbReference type="ARBA" id="ARBA00022884"/>
    </source>
</evidence>
<dbReference type="GO" id="GO:0006412">
    <property type="term" value="P:translation"/>
    <property type="evidence" value="ECO:0007669"/>
    <property type="project" value="UniProtKB-UniRule"/>
</dbReference>
<dbReference type="GO" id="GO:0003735">
    <property type="term" value="F:structural constituent of ribosome"/>
    <property type="evidence" value="ECO:0007669"/>
    <property type="project" value="InterPro"/>
</dbReference>
<dbReference type="NCBIfam" id="TIGR01044">
    <property type="entry name" value="rplV_bact"/>
    <property type="match status" value="1"/>
</dbReference>
<dbReference type="InterPro" id="IPR036394">
    <property type="entry name" value="Ribosomal_uL22_sf"/>
</dbReference>
<dbReference type="SUPFAM" id="SSF54843">
    <property type="entry name" value="Ribosomal protein L22"/>
    <property type="match status" value="1"/>
</dbReference>
<dbReference type="Proteomes" id="UP000289257">
    <property type="component" value="Unassembled WGS sequence"/>
</dbReference>
<sequence>MANTTKNQVAAADKVRAYAKNVDQTPRKVSLVASLVRNRTVADAVVILNHTPKQAARPLIKVIESARANAVNNHGFDGKTLTISTLSVTTGTRLKRFVPASRGRALPFEKKSSNILVEVTGAIKVKKAPAKAATVEAEATPAKKATKEEKK</sequence>
<evidence type="ECO:0000256" key="11">
    <source>
        <dbReference type="SAM" id="MobiDB-lite"/>
    </source>
</evidence>
<comment type="subunit">
    <text evidence="7 9">Part of the 50S ribosomal subunit.</text>
</comment>
<accession>A0A4Q0AIC5</accession>
<feature type="compositionally biased region" description="Low complexity" evidence="11">
    <location>
        <begin position="130"/>
        <end position="143"/>
    </location>
</feature>
<keyword evidence="2 7" id="KW-0699">rRNA-binding</keyword>
<keyword evidence="3 7" id="KW-0694">RNA-binding</keyword>
<comment type="function">
    <text evidence="7 10">This protein binds specifically to 23S rRNA; its binding is stimulated by other ribosomal proteins, e.g., L4, L17, and L20. It is important during the early stages of 50S assembly. It makes multiple contacts with different domains of the 23S rRNA in the assembled 50S subunit and ribosome.</text>
</comment>